<organism evidence="1 2">
    <name type="scientific">Peronospora effusa</name>
    <dbReference type="NCBI Taxonomy" id="542832"/>
    <lineage>
        <taxon>Eukaryota</taxon>
        <taxon>Sar</taxon>
        <taxon>Stramenopiles</taxon>
        <taxon>Oomycota</taxon>
        <taxon>Peronosporomycetes</taxon>
        <taxon>Peronosporales</taxon>
        <taxon>Peronosporaceae</taxon>
        <taxon>Peronospora</taxon>
    </lineage>
</organism>
<accession>A0A425BZ36</accession>
<dbReference type="Proteomes" id="UP000286097">
    <property type="component" value="Unassembled WGS sequence"/>
</dbReference>
<proteinExistence type="predicted"/>
<name>A0A425BZ36_9STRA</name>
<comment type="caution">
    <text evidence="1">The sequence shown here is derived from an EMBL/GenBank/DDBJ whole genome shotgun (WGS) entry which is preliminary data.</text>
</comment>
<reference evidence="1 2" key="1">
    <citation type="submission" date="2018-06" db="EMBL/GenBank/DDBJ databases">
        <title>Comparative genomics of downy mildews reveals potential adaptations to biotrophy.</title>
        <authorList>
            <person name="Fletcher K."/>
            <person name="Klosterman S.J."/>
            <person name="Derevnina L."/>
            <person name="Martin F."/>
            <person name="Koike S."/>
            <person name="Reyes Chin-Wo S."/>
            <person name="Mou B."/>
            <person name="Michelmore R."/>
        </authorList>
    </citation>
    <scope>NUCLEOTIDE SEQUENCE [LARGE SCALE GENOMIC DNA]</scope>
    <source>
        <strain evidence="1 2">R13</strain>
    </source>
</reference>
<protein>
    <submittedName>
        <fullName evidence="1">Uncharacterized protein</fullName>
    </submittedName>
</protein>
<dbReference type="AlphaFoldDB" id="A0A425BZ36"/>
<gene>
    <name evidence="1" type="ORF">DD237_004374</name>
</gene>
<dbReference type="EMBL" id="QKXF01000655">
    <property type="protein sequence ID" value="RQM10055.1"/>
    <property type="molecule type" value="Genomic_DNA"/>
</dbReference>
<evidence type="ECO:0000313" key="1">
    <source>
        <dbReference type="EMBL" id="RQM10055.1"/>
    </source>
</evidence>
<sequence>MPMITSLNARNIIVVTFEATRFKTLEIKHALAYNSGLRRLSHAYNAVDGLEAVGKNTLLLNNALLRLNMNQSIMSAQDGLAIASSDKIYENN</sequence>
<dbReference type="VEuPathDB" id="FungiDB:DD237_004374"/>
<evidence type="ECO:0000313" key="2">
    <source>
        <dbReference type="Proteomes" id="UP000286097"/>
    </source>
</evidence>